<comment type="caution">
    <text evidence="1">The sequence shown here is derived from an EMBL/GenBank/DDBJ whole genome shotgun (WGS) entry which is preliminary data.</text>
</comment>
<proteinExistence type="predicted"/>
<gene>
    <name evidence="1" type="ORF">GCM10011386_07760</name>
</gene>
<keyword evidence="2" id="KW-1185">Reference proteome</keyword>
<evidence type="ECO:0000313" key="1">
    <source>
        <dbReference type="EMBL" id="GGC18302.1"/>
    </source>
</evidence>
<dbReference type="EMBL" id="BMIK01000002">
    <property type="protein sequence ID" value="GGC18302.1"/>
    <property type="molecule type" value="Genomic_DNA"/>
</dbReference>
<reference evidence="2" key="1">
    <citation type="journal article" date="2019" name="Int. J. Syst. Evol. Microbiol.">
        <title>The Global Catalogue of Microorganisms (GCM) 10K type strain sequencing project: providing services to taxonomists for standard genome sequencing and annotation.</title>
        <authorList>
            <consortium name="The Broad Institute Genomics Platform"/>
            <consortium name="The Broad Institute Genome Sequencing Center for Infectious Disease"/>
            <person name="Wu L."/>
            <person name="Ma J."/>
        </authorList>
    </citation>
    <scope>NUCLEOTIDE SEQUENCE [LARGE SCALE GENOMIC DNA]</scope>
    <source>
        <strain evidence="2">CGMCC 1.15342</strain>
    </source>
</reference>
<dbReference type="Proteomes" id="UP000597338">
    <property type="component" value="Unassembled WGS sequence"/>
</dbReference>
<protein>
    <submittedName>
        <fullName evidence="1">Uncharacterized protein</fullName>
    </submittedName>
</protein>
<organism evidence="1 2">
    <name type="scientific">Parapedobacter defluvii</name>
    <dbReference type="NCBI Taxonomy" id="2045106"/>
    <lineage>
        <taxon>Bacteria</taxon>
        <taxon>Pseudomonadati</taxon>
        <taxon>Bacteroidota</taxon>
        <taxon>Sphingobacteriia</taxon>
        <taxon>Sphingobacteriales</taxon>
        <taxon>Sphingobacteriaceae</taxon>
        <taxon>Parapedobacter</taxon>
    </lineage>
</organism>
<sequence>MNWGPPARVASDGGDGEILVYAKEEYLNFTKQTFHFYDYKMFYVNKKGKIYHWVTQRQHIPPMQIDLNVYKRN</sequence>
<accession>A0ABQ1L2C3</accession>
<evidence type="ECO:0000313" key="2">
    <source>
        <dbReference type="Proteomes" id="UP000597338"/>
    </source>
</evidence>
<name>A0ABQ1L2C3_9SPHI</name>